<dbReference type="EMBL" id="LAZR01018098">
    <property type="protein sequence ID" value="KKL97725.1"/>
    <property type="molecule type" value="Genomic_DNA"/>
</dbReference>
<proteinExistence type="predicted"/>
<dbReference type="AlphaFoldDB" id="A0A0F9IVD5"/>
<reference evidence="2" key="1">
    <citation type="journal article" date="2015" name="Nature">
        <title>Complex archaea that bridge the gap between prokaryotes and eukaryotes.</title>
        <authorList>
            <person name="Spang A."/>
            <person name="Saw J.H."/>
            <person name="Jorgensen S.L."/>
            <person name="Zaremba-Niedzwiedzka K."/>
            <person name="Martijn J."/>
            <person name="Lind A.E."/>
            <person name="van Eijk R."/>
            <person name="Schleper C."/>
            <person name="Guy L."/>
            <person name="Ettema T.J."/>
        </authorList>
    </citation>
    <scope>NUCLEOTIDE SEQUENCE</scope>
</reference>
<protein>
    <recommendedName>
        <fullName evidence="1">Calcineurin-like phosphoesterase domain-containing protein</fullName>
    </recommendedName>
</protein>
<organism evidence="2">
    <name type="scientific">marine sediment metagenome</name>
    <dbReference type="NCBI Taxonomy" id="412755"/>
    <lineage>
        <taxon>unclassified sequences</taxon>
        <taxon>metagenomes</taxon>
        <taxon>ecological metagenomes</taxon>
    </lineage>
</organism>
<sequence>MNYYIKKRWIIIDKIVILADTHLIHSYHRDYDKISEFKRLVENFMSYKPCCVIILGDFIDKKLRFQGHPISYVDGSKHQVSIVKIIKSTKINWYSLLGNHEDKYILKSVSEAADNFYYMETESEKILKQVERLAEDNPLETDSLLLWFANIDTNESYLEIERKLNTFCQAVSQYPNHNKKNILLTHLDFAKKGNIGLENKLLKVISTSFDLTLNGHEHTYKKKFKFENIVFVPPSIPTWISMGSGSIQNLSFERGQLVPKTKLKSPHGYLLLDSETITHEFIPFKPKMPTVEVLYNVTDNDLSQIDTDWRKIAEEVSSLLIGKEAIRAIIIIPVFTGNMENLYKIDVDRILQIITNDFDNLYMVDIKEKDLVTTSLSINKLEDEEEIINIEKVFTKTIEQVDEIQDQLKDKQIEISNEDLVRIIQRMKTQDNKFFHRREGKSIHQYISNIVEQSLPQFNEILESNYSLIDIVNILEETLQRRGK</sequence>
<name>A0A0F9IVD5_9ZZZZ</name>
<dbReference type="CDD" id="cd00838">
    <property type="entry name" value="MPP_superfamily"/>
    <property type="match status" value="1"/>
</dbReference>
<dbReference type="InterPro" id="IPR029052">
    <property type="entry name" value="Metallo-depent_PP-like"/>
</dbReference>
<dbReference type="Gene3D" id="3.60.21.10">
    <property type="match status" value="1"/>
</dbReference>
<evidence type="ECO:0000313" key="2">
    <source>
        <dbReference type="EMBL" id="KKL97725.1"/>
    </source>
</evidence>
<comment type="caution">
    <text evidence="2">The sequence shown here is derived from an EMBL/GenBank/DDBJ whole genome shotgun (WGS) entry which is preliminary data.</text>
</comment>
<dbReference type="GO" id="GO:0016787">
    <property type="term" value="F:hydrolase activity"/>
    <property type="evidence" value="ECO:0007669"/>
    <property type="project" value="InterPro"/>
</dbReference>
<gene>
    <name evidence="2" type="ORF">LCGC14_1831550</name>
</gene>
<dbReference type="InterPro" id="IPR004843">
    <property type="entry name" value="Calcineurin-like_PHP"/>
</dbReference>
<dbReference type="Pfam" id="PF00149">
    <property type="entry name" value="Metallophos"/>
    <property type="match status" value="1"/>
</dbReference>
<evidence type="ECO:0000259" key="1">
    <source>
        <dbReference type="Pfam" id="PF00149"/>
    </source>
</evidence>
<feature type="domain" description="Calcineurin-like phosphoesterase" evidence="1">
    <location>
        <begin position="14"/>
        <end position="220"/>
    </location>
</feature>
<dbReference type="SUPFAM" id="SSF56300">
    <property type="entry name" value="Metallo-dependent phosphatases"/>
    <property type="match status" value="1"/>
</dbReference>
<accession>A0A0F9IVD5</accession>